<dbReference type="InterPro" id="IPR022385">
    <property type="entry name" value="Rhs_assc_core"/>
</dbReference>
<keyword evidence="1" id="KW-0472">Membrane</keyword>
<gene>
    <name evidence="2" type="ORF">CWE06_12430</name>
</gene>
<sequence>GYTGHTMVNDLNLIHMGGRTYNPVLGRFMQADPFIQAGANLQNYNRYSYVLNNPLSYTDPSGYLFKRLNKAFGSFAPFVGMAAAVFLGGAGGFFVNIGIEVGASQVFAGFIAGGVATGNLRGAAVGAISGAMFHSFSGMAASPTRAFVSGVGGGFTSMLGGGAFHHGFVSAGMGQVANNAGGDLATSVILGGTASQVVGGKFA</sequence>
<dbReference type="Gene3D" id="2.180.10.10">
    <property type="entry name" value="RHS repeat-associated core"/>
    <property type="match status" value="1"/>
</dbReference>
<comment type="caution">
    <text evidence="2">The sequence shown here is derived from an EMBL/GenBank/DDBJ whole genome shotgun (WGS) entry which is preliminary data.</text>
</comment>
<dbReference type="AlphaFoldDB" id="A0A432VP84"/>
<keyword evidence="3" id="KW-1185">Reference proteome</keyword>
<dbReference type="NCBIfam" id="TIGR03696">
    <property type="entry name" value="Rhs_assc_core"/>
    <property type="match status" value="1"/>
</dbReference>
<protein>
    <recommendedName>
        <fullName evidence="4">RHS repeat-associated core domain-containing protein</fullName>
    </recommendedName>
</protein>
<feature type="non-terminal residue" evidence="2">
    <location>
        <position position="203"/>
    </location>
</feature>
<dbReference type="Proteomes" id="UP000288212">
    <property type="component" value="Unassembled WGS sequence"/>
</dbReference>
<feature type="non-terminal residue" evidence="2">
    <location>
        <position position="1"/>
    </location>
</feature>
<evidence type="ECO:0008006" key="4">
    <source>
        <dbReference type="Google" id="ProtNLM"/>
    </source>
</evidence>
<reference evidence="2 3" key="1">
    <citation type="journal article" date="2011" name="Front. Microbiol.">
        <title>Genomic signatures of strain selection and enhancement in Bacillus atrophaeus var. globigii, a historical biowarfare simulant.</title>
        <authorList>
            <person name="Gibbons H.S."/>
            <person name="Broomall S.M."/>
            <person name="McNew L.A."/>
            <person name="Daligault H."/>
            <person name="Chapman C."/>
            <person name="Bruce D."/>
            <person name="Karavis M."/>
            <person name="Krepps M."/>
            <person name="McGregor P.A."/>
            <person name="Hong C."/>
            <person name="Park K.H."/>
            <person name="Akmal A."/>
            <person name="Feldman A."/>
            <person name="Lin J.S."/>
            <person name="Chang W.E."/>
            <person name="Higgs B.W."/>
            <person name="Demirev P."/>
            <person name="Lindquist J."/>
            <person name="Liem A."/>
            <person name="Fochler E."/>
            <person name="Read T.D."/>
            <person name="Tapia R."/>
            <person name="Johnson S."/>
            <person name="Bishop-Lilly K.A."/>
            <person name="Detter C."/>
            <person name="Han C."/>
            <person name="Sozhamannan S."/>
            <person name="Rosenzweig C.N."/>
            <person name="Skowronski E.W."/>
        </authorList>
    </citation>
    <scope>NUCLEOTIDE SEQUENCE [LARGE SCALE GENOMIC DNA]</scope>
    <source>
        <strain evidence="2 3">AK5</strain>
    </source>
</reference>
<evidence type="ECO:0000313" key="3">
    <source>
        <dbReference type="Proteomes" id="UP000288212"/>
    </source>
</evidence>
<organism evidence="2 3">
    <name type="scientific">Aliidiomarina haloalkalitolerans</name>
    <dbReference type="NCBI Taxonomy" id="859059"/>
    <lineage>
        <taxon>Bacteria</taxon>
        <taxon>Pseudomonadati</taxon>
        <taxon>Pseudomonadota</taxon>
        <taxon>Gammaproteobacteria</taxon>
        <taxon>Alteromonadales</taxon>
        <taxon>Idiomarinaceae</taxon>
        <taxon>Aliidiomarina</taxon>
    </lineage>
</organism>
<evidence type="ECO:0000256" key="1">
    <source>
        <dbReference type="SAM" id="Phobius"/>
    </source>
</evidence>
<evidence type="ECO:0000313" key="2">
    <source>
        <dbReference type="EMBL" id="RUO17934.1"/>
    </source>
</evidence>
<keyword evidence="1" id="KW-1133">Transmembrane helix</keyword>
<name>A0A432VP84_9GAMM</name>
<keyword evidence="1" id="KW-0812">Transmembrane</keyword>
<proteinExistence type="predicted"/>
<accession>A0A432VP84</accession>
<feature type="transmembrane region" description="Helical" evidence="1">
    <location>
        <begin position="75"/>
        <end position="95"/>
    </location>
</feature>
<dbReference type="EMBL" id="PIPI01000028">
    <property type="protein sequence ID" value="RUO17934.1"/>
    <property type="molecule type" value="Genomic_DNA"/>
</dbReference>
<dbReference type="RefSeq" id="WP_133307006.1">
    <property type="nucleotide sequence ID" value="NZ_PIPI01000028.1"/>
</dbReference>